<keyword evidence="6 7" id="KW-0539">Nucleus</keyword>
<evidence type="ECO:0000256" key="7">
    <source>
        <dbReference type="RuleBase" id="RU364108"/>
    </source>
</evidence>
<evidence type="ECO:0000313" key="13">
    <source>
        <dbReference type="Proteomes" id="UP000186176"/>
    </source>
</evidence>
<evidence type="ECO:0000256" key="3">
    <source>
        <dbReference type="ARBA" id="ARBA00022448"/>
    </source>
</evidence>
<keyword evidence="3 7" id="KW-0813">Transport</keyword>
<sequence length="582" mass="67162">MFDIGGCERLGNMEISQMNINASTNSQEEVEGMYFKMERPRCMNCCVCGIMTEINPSRMCINCIRSEVDITEGISRQAIISFCRQCERFQKPPWVSCQLESRELLALCLKKIKGLNTVRLVDASFIWTEPHSRRLKVKCTIQKEVMNGAIIQQNIVVEFFMQAQQCDDCRKSFTPHTWNTVVQVRQRVEHKRTFLYLEQLILKHGAHEKVSNIVEKSDGLDFQFQQKSHAQKLVDFITHYFASKVKSSRQLISQDLSCNTHNNKFTFSVELCPICKDDVVFIPKNLCTSLLGGISSLMLCKKVTNRISLIDPFTGREADITKEKYWQYSGSNSSSFIPLLSRSSLVDFYVINVDRIRGRHSVGTDQSQGISSKICIAEVEICRESDLGIPDSSVIVTTHLGAYLNPGDWVSGYDFRTLNNFGVVEDISEFIQWRERNHDVILVKKVFRKNHNNQDSSSIQRPWVLQRLPKELAFDSTNSKSNFNQDLEQFKAELEEDSEMRRDVNLYWDPRIQESSREVYQKARKPRHLVKKDKVSKNHSSSHFESDDMVMDDGYQQDHDEEFSQQVDISELLDGLSINDLQ</sequence>
<dbReference type="VEuPathDB" id="CryptoDB:cubi_00943"/>
<gene>
    <name evidence="12" type="ORF">cubi_00943</name>
</gene>
<comment type="caution">
    <text evidence="12">The sequence shown here is derived from an EMBL/GenBank/DDBJ whole genome shotgun (WGS) entry which is preliminary data.</text>
</comment>
<accession>A0A1J4M9A5</accession>
<dbReference type="AlphaFoldDB" id="A0A1J4M9A5"/>
<dbReference type="Pfam" id="PF21193">
    <property type="entry name" value="NMD_SH3"/>
    <property type="match status" value="1"/>
</dbReference>
<dbReference type="Proteomes" id="UP000186176">
    <property type="component" value="Unassembled WGS sequence"/>
</dbReference>
<dbReference type="GO" id="GO:0000055">
    <property type="term" value="P:ribosomal large subunit export from nucleus"/>
    <property type="evidence" value="ECO:0007669"/>
    <property type="project" value="TreeGrafter"/>
</dbReference>
<keyword evidence="5 7" id="KW-0653">Protein transport</keyword>
<dbReference type="PANTHER" id="PTHR12746">
    <property type="entry name" value="NONSENSE-MEDIATED MRNA DECAY PROTEIN 3"/>
    <property type="match status" value="1"/>
</dbReference>
<evidence type="ECO:0000256" key="5">
    <source>
        <dbReference type="ARBA" id="ARBA00022927"/>
    </source>
</evidence>
<dbReference type="GeneID" id="39977734"/>
<evidence type="ECO:0000256" key="4">
    <source>
        <dbReference type="ARBA" id="ARBA00022490"/>
    </source>
</evidence>
<dbReference type="InterPro" id="IPR048899">
    <property type="entry name" value="NMD_SH3"/>
</dbReference>
<evidence type="ECO:0000259" key="10">
    <source>
        <dbReference type="Pfam" id="PF21192"/>
    </source>
</evidence>
<dbReference type="GO" id="GO:0005634">
    <property type="term" value="C:nucleus"/>
    <property type="evidence" value="ECO:0007669"/>
    <property type="project" value="UniProtKB-SubCell"/>
</dbReference>
<dbReference type="InterPro" id="IPR048898">
    <property type="entry name" value="OB_NMD3"/>
</dbReference>
<evidence type="ECO:0000256" key="8">
    <source>
        <dbReference type="SAM" id="MobiDB-lite"/>
    </source>
</evidence>
<comment type="subcellular location">
    <subcellularLocation>
        <location evidence="7">Cytoplasm</location>
    </subcellularLocation>
    <subcellularLocation>
        <location evidence="7">Nucleus</location>
    </subcellularLocation>
</comment>
<organism evidence="12 13">
    <name type="scientific">Cryptosporidium ubiquitum</name>
    <dbReference type="NCBI Taxonomy" id="857276"/>
    <lineage>
        <taxon>Eukaryota</taxon>
        <taxon>Sar</taxon>
        <taxon>Alveolata</taxon>
        <taxon>Apicomplexa</taxon>
        <taxon>Conoidasida</taxon>
        <taxon>Coccidia</taxon>
        <taxon>Eucoccidiorida</taxon>
        <taxon>Eimeriorina</taxon>
        <taxon>Cryptosporidiidae</taxon>
        <taxon>Cryptosporidium</taxon>
    </lineage>
</organism>
<protein>
    <recommendedName>
        <fullName evidence="2 7">60S ribosomal export protein NMD3</fullName>
    </recommendedName>
</protein>
<dbReference type="GO" id="GO:0005737">
    <property type="term" value="C:cytoplasm"/>
    <property type="evidence" value="ECO:0007669"/>
    <property type="project" value="UniProtKB-SubCell"/>
</dbReference>
<evidence type="ECO:0000259" key="9">
    <source>
        <dbReference type="Pfam" id="PF04981"/>
    </source>
</evidence>
<feature type="domain" description="60S ribosomal export protein NMD3 OB-fold" evidence="10">
    <location>
        <begin position="345"/>
        <end position="445"/>
    </location>
</feature>
<evidence type="ECO:0000256" key="2">
    <source>
        <dbReference type="ARBA" id="ARBA00017035"/>
    </source>
</evidence>
<dbReference type="InterPro" id="IPR007064">
    <property type="entry name" value="Nmd3_N"/>
</dbReference>
<feature type="domain" description="60S ribosomal export protein NMD3 SH3" evidence="11">
    <location>
        <begin position="274"/>
        <end position="322"/>
    </location>
</feature>
<dbReference type="EMBL" id="LRBP01000039">
    <property type="protein sequence ID" value="OII70798.1"/>
    <property type="molecule type" value="Genomic_DNA"/>
</dbReference>
<evidence type="ECO:0000313" key="12">
    <source>
        <dbReference type="EMBL" id="OII70798.1"/>
    </source>
</evidence>
<keyword evidence="13" id="KW-1185">Reference proteome</keyword>
<name>A0A1J4M9A5_9CRYT</name>
<comment type="similarity">
    <text evidence="1 7">Belongs to the NMD3 family.</text>
</comment>
<feature type="compositionally biased region" description="Basic and acidic residues" evidence="8">
    <location>
        <begin position="532"/>
        <end position="546"/>
    </location>
</feature>
<keyword evidence="4 7" id="KW-0963">Cytoplasm</keyword>
<dbReference type="InterPro" id="IPR039768">
    <property type="entry name" value="Nmd3"/>
</dbReference>
<feature type="region of interest" description="Disordered" evidence="8">
    <location>
        <begin position="519"/>
        <end position="564"/>
    </location>
</feature>
<evidence type="ECO:0000256" key="6">
    <source>
        <dbReference type="ARBA" id="ARBA00023242"/>
    </source>
</evidence>
<dbReference type="RefSeq" id="XP_028872906.1">
    <property type="nucleotide sequence ID" value="XM_029017955.1"/>
</dbReference>
<feature type="compositionally biased region" description="Basic residues" evidence="8">
    <location>
        <begin position="522"/>
        <end position="531"/>
    </location>
</feature>
<feature type="domain" description="Nmd3 N-terminal" evidence="9">
    <location>
        <begin position="45"/>
        <end position="271"/>
    </location>
</feature>
<dbReference type="PANTHER" id="PTHR12746:SF2">
    <property type="entry name" value="60S RIBOSOMAL EXPORT PROTEIN NMD3"/>
    <property type="match status" value="1"/>
</dbReference>
<dbReference type="Pfam" id="PF04981">
    <property type="entry name" value="NMD3"/>
    <property type="match status" value="1"/>
</dbReference>
<evidence type="ECO:0000259" key="11">
    <source>
        <dbReference type="Pfam" id="PF21193"/>
    </source>
</evidence>
<comment type="function">
    <text evidence="7">Acts as an adapter for the XPO1/CRM1-mediated export of the 60S ribosomal subunit.</text>
</comment>
<reference evidence="12 13" key="1">
    <citation type="submission" date="2016-10" db="EMBL/GenBank/DDBJ databases">
        <title>Reductive evolution of mitochondrial metabolism and differential evolution of invasion-related proteins in Cryptosporidium.</title>
        <authorList>
            <person name="Liu S."/>
            <person name="Roellig D.M."/>
            <person name="Guo Y."/>
            <person name="Li N."/>
            <person name="Frace M.A."/>
            <person name="Tang K."/>
            <person name="Zhang L."/>
            <person name="Feng Y."/>
            <person name="Xiao L."/>
        </authorList>
    </citation>
    <scope>NUCLEOTIDE SEQUENCE [LARGE SCALE GENOMIC DNA]</scope>
    <source>
        <strain evidence="12">39726</strain>
    </source>
</reference>
<dbReference type="GO" id="GO:0043023">
    <property type="term" value="F:ribosomal large subunit binding"/>
    <property type="evidence" value="ECO:0007669"/>
    <property type="project" value="InterPro"/>
</dbReference>
<evidence type="ECO:0000256" key="1">
    <source>
        <dbReference type="ARBA" id="ARBA00009794"/>
    </source>
</evidence>
<proteinExistence type="inferred from homology"/>
<dbReference type="Pfam" id="PF21192">
    <property type="entry name" value="OB_NMD3"/>
    <property type="match status" value="1"/>
</dbReference>
<dbReference type="OrthoDB" id="203821at2759"/>
<dbReference type="GO" id="GO:0015031">
    <property type="term" value="P:protein transport"/>
    <property type="evidence" value="ECO:0007669"/>
    <property type="project" value="UniProtKB-KW"/>
</dbReference>